<dbReference type="GO" id="GO:0003677">
    <property type="term" value="F:DNA binding"/>
    <property type="evidence" value="ECO:0007669"/>
    <property type="project" value="UniProtKB-KW"/>
</dbReference>
<gene>
    <name evidence="6" type="ORF">VV01_19415</name>
</gene>
<dbReference type="Pfam" id="PF00126">
    <property type="entry name" value="HTH_1"/>
    <property type="match status" value="1"/>
</dbReference>
<accession>A0A0L6CMN4</accession>
<evidence type="ECO:0000256" key="3">
    <source>
        <dbReference type="ARBA" id="ARBA00023125"/>
    </source>
</evidence>
<keyword evidence="4" id="KW-0804">Transcription</keyword>
<reference evidence="7" key="1">
    <citation type="submission" date="2015-03" db="EMBL/GenBank/DDBJ databases">
        <title>Luteipulveratus halotolerans sp. nov., a novel actinobacterium (Dermacoccaceae) from Sarawak, Malaysia.</title>
        <authorList>
            <person name="Juboi H."/>
            <person name="Basik A."/>
            <person name="Shamsul S.S."/>
            <person name="Arnold P."/>
            <person name="Schmitt E.K."/>
            <person name="Sanglier J.-J."/>
            <person name="Yeo T."/>
        </authorList>
    </citation>
    <scope>NUCLEOTIDE SEQUENCE [LARGE SCALE GENOMIC DNA]</scope>
    <source>
        <strain evidence="7">C296001</strain>
    </source>
</reference>
<evidence type="ECO:0000256" key="4">
    <source>
        <dbReference type="ARBA" id="ARBA00023163"/>
    </source>
</evidence>
<dbReference type="Gene3D" id="1.10.10.10">
    <property type="entry name" value="Winged helix-like DNA-binding domain superfamily/Winged helix DNA-binding domain"/>
    <property type="match status" value="1"/>
</dbReference>
<dbReference type="PANTHER" id="PTHR30419:SF8">
    <property type="entry name" value="NITROGEN ASSIMILATION TRANSCRIPTIONAL ACTIVATOR-RELATED"/>
    <property type="match status" value="1"/>
</dbReference>
<dbReference type="InterPro" id="IPR036390">
    <property type="entry name" value="WH_DNA-bd_sf"/>
</dbReference>
<evidence type="ECO:0000313" key="6">
    <source>
        <dbReference type="EMBL" id="KNX38813.1"/>
    </source>
</evidence>
<dbReference type="Proteomes" id="UP000037397">
    <property type="component" value="Unassembled WGS sequence"/>
</dbReference>
<dbReference type="GO" id="GO:0003700">
    <property type="term" value="F:DNA-binding transcription factor activity"/>
    <property type="evidence" value="ECO:0007669"/>
    <property type="project" value="InterPro"/>
</dbReference>
<evidence type="ECO:0000256" key="1">
    <source>
        <dbReference type="ARBA" id="ARBA00009437"/>
    </source>
</evidence>
<dbReference type="SUPFAM" id="SSF46785">
    <property type="entry name" value="Winged helix' DNA-binding domain"/>
    <property type="match status" value="1"/>
</dbReference>
<dbReference type="InterPro" id="IPR050950">
    <property type="entry name" value="HTH-type_LysR_regulators"/>
</dbReference>
<dbReference type="AlphaFoldDB" id="A0A0L6CMN4"/>
<comment type="similarity">
    <text evidence="1">Belongs to the LysR transcriptional regulatory family.</text>
</comment>
<dbReference type="InterPro" id="IPR036388">
    <property type="entry name" value="WH-like_DNA-bd_sf"/>
</dbReference>
<dbReference type="GO" id="GO:0005829">
    <property type="term" value="C:cytosol"/>
    <property type="evidence" value="ECO:0007669"/>
    <property type="project" value="TreeGrafter"/>
</dbReference>
<dbReference type="STRING" id="1631356.VV01_19415"/>
<keyword evidence="2" id="KW-0805">Transcription regulation</keyword>
<name>A0A0L6CMN4_9MICO</name>
<protein>
    <recommendedName>
        <fullName evidence="5">HTH lysR-type domain-containing protein</fullName>
    </recommendedName>
</protein>
<feature type="domain" description="HTH lysR-type" evidence="5">
    <location>
        <begin position="1"/>
        <end position="58"/>
    </location>
</feature>
<dbReference type="OrthoDB" id="3636008at2"/>
<proteinExistence type="inferred from homology"/>
<dbReference type="PATRIC" id="fig|1631356.3.peg.3893"/>
<sequence>MDARHLELLRELDDRGSVTAVATATRRTPSAVSQQLRTAQRELGVPLVEPAGRGLRLTEAGRVLARAGRDVATALERAQSEWDEFRGVATGSVAVAALPSAATFLLPGVLDELADLPITVRCNDIDIAEVEFGAQVIDHDIVIAHSMTSRAPAGTAGLVTKRLVREPLDIAMAADHPLARQSHVTATDLVDQEWIGVLVGYPFDAVLQAIVRKTRADLRISQRLRDNRLIEALVASSHRVAVLPRFTTPQTDSLVLRPLADIPTGRHVFAVLRPDRAERLAVRRVLAAFVTVASRIDE</sequence>
<dbReference type="Pfam" id="PF03466">
    <property type="entry name" value="LysR_substrate"/>
    <property type="match status" value="1"/>
</dbReference>
<keyword evidence="3" id="KW-0238">DNA-binding</keyword>
<dbReference type="PROSITE" id="PS50931">
    <property type="entry name" value="HTH_LYSR"/>
    <property type="match status" value="1"/>
</dbReference>
<keyword evidence="7" id="KW-1185">Reference proteome</keyword>
<dbReference type="Gene3D" id="3.40.190.10">
    <property type="entry name" value="Periplasmic binding protein-like II"/>
    <property type="match status" value="2"/>
</dbReference>
<dbReference type="InterPro" id="IPR000847">
    <property type="entry name" value="LysR_HTH_N"/>
</dbReference>
<dbReference type="EMBL" id="LAIR01000002">
    <property type="protein sequence ID" value="KNX38813.1"/>
    <property type="molecule type" value="Genomic_DNA"/>
</dbReference>
<evidence type="ECO:0000256" key="2">
    <source>
        <dbReference type="ARBA" id="ARBA00023015"/>
    </source>
</evidence>
<dbReference type="CDD" id="cd05466">
    <property type="entry name" value="PBP2_LTTR_substrate"/>
    <property type="match status" value="1"/>
</dbReference>
<organism evidence="6 7">
    <name type="scientific">Luteipulveratus halotolerans</name>
    <dbReference type="NCBI Taxonomy" id="1631356"/>
    <lineage>
        <taxon>Bacteria</taxon>
        <taxon>Bacillati</taxon>
        <taxon>Actinomycetota</taxon>
        <taxon>Actinomycetes</taxon>
        <taxon>Micrococcales</taxon>
        <taxon>Dermacoccaceae</taxon>
        <taxon>Luteipulveratus</taxon>
    </lineage>
</organism>
<evidence type="ECO:0000259" key="5">
    <source>
        <dbReference type="PROSITE" id="PS50931"/>
    </source>
</evidence>
<dbReference type="InterPro" id="IPR005119">
    <property type="entry name" value="LysR_subst-bd"/>
</dbReference>
<evidence type="ECO:0000313" key="7">
    <source>
        <dbReference type="Proteomes" id="UP000037397"/>
    </source>
</evidence>
<dbReference type="SUPFAM" id="SSF53850">
    <property type="entry name" value="Periplasmic binding protein-like II"/>
    <property type="match status" value="1"/>
</dbReference>
<comment type="caution">
    <text evidence="6">The sequence shown here is derived from an EMBL/GenBank/DDBJ whole genome shotgun (WGS) entry which is preliminary data.</text>
</comment>
<dbReference type="PANTHER" id="PTHR30419">
    <property type="entry name" value="HTH-TYPE TRANSCRIPTIONAL REGULATOR YBHD"/>
    <property type="match status" value="1"/>
</dbReference>
<dbReference type="RefSeq" id="WP_050671328.1">
    <property type="nucleotide sequence ID" value="NZ_LAIR01000002.1"/>
</dbReference>